<dbReference type="PATRIC" id="fig|693216.3.peg.1411"/>
<keyword evidence="2" id="KW-0547">Nucleotide-binding</keyword>
<dbReference type="KEGG" id="ctu:CTU_14800"/>
<dbReference type="PANTHER" id="PTHR43245:SF46">
    <property type="entry name" value="NUCLEOSIDE-DIPHOSPHATE-SUGAR EPIMERASE"/>
    <property type="match status" value="1"/>
</dbReference>
<dbReference type="GO" id="GO:0003968">
    <property type="term" value="F:RNA-directed RNA polymerase activity"/>
    <property type="evidence" value="ECO:0007669"/>
    <property type="project" value="UniProtKB-EC"/>
</dbReference>
<dbReference type="GO" id="GO:0000166">
    <property type="term" value="F:nucleotide binding"/>
    <property type="evidence" value="ECO:0007669"/>
    <property type="project" value="UniProtKB-KW"/>
</dbReference>
<evidence type="ECO:0000256" key="3">
    <source>
        <dbReference type="ARBA" id="ARBA00022953"/>
    </source>
</evidence>
<dbReference type="InterPro" id="IPR036291">
    <property type="entry name" value="NAD(P)-bd_dom_sf"/>
</dbReference>
<dbReference type="PANTHER" id="PTHR43245">
    <property type="entry name" value="BIFUNCTIONAL POLYMYXIN RESISTANCE PROTEIN ARNA"/>
    <property type="match status" value="1"/>
</dbReference>
<proteinExistence type="predicted"/>
<reference evidence="5 6" key="1">
    <citation type="journal article" date="2010" name="J. Bacteriol.">
        <title>Complete Genome Sequence of Cronobacter turicensis LMG 23827, a foodborne pathogen causing deaths in neonates.</title>
        <authorList>
            <person name="Stephan R."/>
            <person name="Lehner A."/>
            <person name="Tischler P."/>
            <person name="Rattei T."/>
        </authorList>
    </citation>
    <scope>NUCLEOTIDE SEQUENCE [LARGE SCALE GENOMIC DNA]</scope>
    <source>
        <strain evidence="6">DSM 18703 / CCUG 55852 / LMG 23827 / z3032</strain>
    </source>
</reference>
<dbReference type="Gene3D" id="3.40.50.720">
    <property type="entry name" value="NAD(P)-binding Rossmann-like Domain"/>
    <property type="match status" value="1"/>
</dbReference>
<dbReference type="InterPro" id="IPR050177">
    <property type="entry name" value="Lipid_A_modif_metabolic_enz"/>
</dbReference>
<protein>
    <recommendedName>
        <fullName evidence="1">RNA-directed RNA polymerase</fullName>
        <ecNumber evidence="1">2.7.7.48</ecNumber>
    </recommendedName>
</protein>
<dbReference type="Pfam" id="PF01370">
    <property type="entry name" value="Epimerase"/>
    <property type="match status" value="1"/>
</dbReference>
<dbReference type="Proteomes" id="UP000002069">
    <property type="component" value="Chromosome"/>
</dbReference>
<dbReference type="HOGENOM" id="CLU_007383_6_1_6"/>
<gene>
    <name evidence="5" type="primary">ybjS</name>
    <name evidence="5" type="ordered locus">Ctu_14800</name>
</gene>
<dbReference type="EC" id="2.7.7.48" evidence="1"/>
<evidence type="ECO:0000256" key="1">
    <source>
        <dbReference type="ARBA" id="ARBA00012494"/>
    </source>
</evidence>
<dbReference type="EMBL" id="FN543093">
    <property type="protein sequence ID" value="CBA29569.1"/>
    <property type="molecule type" value="Genomic_DNA"/>
</dbReference>
<dbReference type="InterPro" id="IPR007096">
    <property type="entry name" value="RNA-dir_Rpol_cat_phage"/>
</dbReference>
<keyword evidence="5" id="KW-0560">Oxidoreductase</keyword>
<evidence type="ECO:0000256" key="2">
    <source>
        <dbReference type="ARBA" id="ARBA00022741"/>
    </source>
</evidence>
<dbReference type="PROSITE" id="PS50522">
    <property type="entry name" value="RDRP_PHAGE"/>
    <property type="match status" value="1"/>
</dbReference>
<keyword evidence="3" id="KW-0693">Viral RNA replication</keyword>
<sequence>MFSCANAHCYVVPIASALISRKNARLNVTAQWIDMKVLVTGATSGLGRNAVEYLRHQGVQVRATGRNEAMGRLLEKMGAEFIQADLTELVSSQAKAMLAGIDTLWHCSSFTSPWGPQEAFDLANVRATRRLGEWAVAWGVRNFVHISSPALYFDYHHHRDIREDFRPHRLANAFARSKAASEEVIQLLAQANPQTRFTILRPQSLFGPHDKVFFPRLVQMMRHYGSVLLPRGGEALVDMTYHENAVHAMWLASSSACDALPSGRAYNITNGEARPLKSIVQKLIDELGMSCRIRSVPYPMLDIMARSLERLGKHSHKEPALTHYGVSKLNFDFTLDISRAESELGYKPVVSLDEGIERTAYWLRDHGTLHRG</sequence>
<dbReference type="InterPro" id="IPR001509">
    <property type="entry name" value="Epimerase_deHydtase"/>
</dbReference>
<dbReference type="GO" id="GO:0016491">
    <property type="term" value="F:oxidoreductase activity"/>
    <property type="evidence" value="ECO:0007669"/>
    <property type="project" value="UniProtKB-KW"/>
</dbReference>
<keyword evidence="6" id="KW-1185">Reference proteome</keyword>
<dbReference type="GO" id="GO:0019079">
    <property type="term" value="P:viral genome replication"/>
    <property type="evidence" value="ECO:0007669"/>
    <property type="project" value="InterPro"/>
</dbReference>
<dbReference type="AlphaFoldDB" id="C9Y033"/>
<evidence type="ECO:0000313" key="5">
    <source>
        <dbReference type="EMBL" id="CBA29569.1"/>
    </source>
</evidence>
<dbReference type="SUPFAM" id="SSF51735">
    <property type="entry name" value="NAD(P)-binding Rossmann-fold domains"/>
    <property type="match status" value="1"/>
</dbReference>
<name>C9Y033_CROTZ</name>
<organism evidence="5 6">
    <name type="scientific">Cronobacter turicensis (strain DSM 18703 / CCUG 55852 / LMG 23827 / z3032)</name>
    <dbReference type="NCBI Taxonomy" id="693216"/>
    <lineage>
        <taxon>Bacteria</taxon>
        <taxon>Pseudomonadati</taxon>
        <taxon>Pseudomonadota</taxon>
        <taxon>Gammaproteobacteria</taxon>
        <taxon>Enterobacterales</taxon>
        <taxon>Enterobacteriaceae</taxon>
        <taxon>Cronobacter</taxon>
    </lineage>
</organism>
<accession>C9Y033</accession>
<feature type="domain" description="RdRp catalytic" evidence="4">
    <location>
        <begin position="321"/>
        <end position="372"/>
    </location>
</feature>
<evidence type="ECO:0000313" key="6">
    <source>
        <dbReference type="Proteomes" id="UP000002069"/>
    </source>
</evidence>
<reference evidence="6" key="2">
    <citation type="journal article" date="2011" name="J. Bacteriol.">
        <title>Complete genome sequence of Cronobacter turicensis LMG 23827, a food-borne pathogen causing deaths in neonates.</title>
        <authorList>
            <person name="Stephan R."/>
            <person name="Lehner A."/>
            <person name="Tischler P."/>
            <person name="Rattei T."/>
        </authorList>
    </citation>
    <scope>NUCLEOTIDE SEQUENCE [LARGE SCALE GENOMIC DNA]</scope>
    <source>
        <strain evidence="6">DSM 18703 / CCUG 55852 / LMG 23827 / z3032</strain>
    </source>
</reference>
<evidence type="ECO:0000259" key="4">
    <source>
        <dbReference type="PROSITE" id="PS50522"/>
    </source>
</evidence>